<reference evidence="1 2" key="1">
    <citation type="submission" date="2017-06" db="EMBL/GenBank/DDBJ databases">
        <title>Genome sequencing of cyanobaciteial culture collection at National Institute for Environmental Studies (NIES).</title>
        <authorList>
            <person name="Hirose Y."/>
            <person name="Shimura Y."/>
            <person name="Fujisawa T."/>
            <person name="Nakamura Y."/>
            <person name="Kawachi M."/>
        </authorList>
    </citation>
    <scope>NUCLEOTIDE SEQUENCE [LARGE SCALE GENOMIC DNA]</scope>
    <source>
        <strain evidence="1 2">NIES-2135</strain>
    </source>
</reference>
<proteinExistence type="predicted"/>
<dbReference type="EMBL" id="AP018203">
    <property type="protein sequence ID" value="BAY58576.1"/>
    <property type="molecule type" value="Genomic_DNA"/>
</dbReference>
<organism evidence="1 2">
    <name type="scientific">Leptolyngbya boryana NIES-2135</name>
    <dbReference type="NCBI Taxonomy" id="1973484"/>
    <lineage>
        <taxon>Bacteria</taxon>
        <taxon>Bacillati</taxon>
        <taxon>Cyanobacteriota</taxon>
        <taxon>Cyanophyceae</taxon>
        <taxon>Leptolyngbyales</taxon>
        <taxon>Leptolyngbyaceae</taxon>
        <taxon>Leptolyngbya group</taxon>
        <taxon>Leptolyngbya</taxon>
    </lineage>
</organism>
<accession>A0A1Z4JPD0</accession>
<gene>
    <name evidence="1" type="ORF">NIES2135_54490</name>
</gene>
<name>A0A1Z4JPD0_LEPBY</name>
<evidence type="ECO:0000313" key="1">
    <source>
        <dbReference type="EMBL" id="BAY58576.1"/>
    </source>
</evidence>
<sequence length="128" mass="14146">MLKLTYTEFGLHLERVTISLETLVAGRVTLAMRLGQTLHVEPSRAAFLLSVHAPGFAELEKMVRLERAAMVSIVPVDDGFVEVSVQGSWIADTADAHSGMFVTALGDRIEFFVYKLWEATQLQVSPLV</sequence>
<keyword evidence="2" id="KW-1185">Reference proteome</keyword>
<dbReference type="Proteomes" id="UP000217895">
    <property type="component" value="Chromosome"/>
</dbReference>
<dbReference type="AlphaFoldDB" id="A0A1Z4JPD0"/>
<dbReference type="InterPro" id="IPR054664">
    <property type="entry name" value="Alr0857-like"/>
</dbReference>
<dbReference type="NCBIfam" id="NF045647">
    <property type="entry name" value="alr0857_fam"/>
    <property type="match status" value="1"/>
</dbReference>
<evidence type="ECO:0000313" key="2">
    <source>
        <dbReference type="Proteomes" id="UP000217895"/>
    </source>
</evidence>
<protein>
    <submittedName>
        <fullName evidence="1">Uncharacterized protein</fullName>
    </submittedName>
</protein>